<dbReference type="Pfam" id="PF03018">
    <property type="entry name" value="Dirigent"/>
    <property type="match status" value="1"/>
</dbReference>
<comment type="function">
    <text evidence="4">Dirigent proteins impart stereoselectivity on the phenoxy radical-coupling reaction, yielding optically active lignans from two molecules of coniferyl alcohol in the biosynthesis of lignans, flavonolignans, and alkaloids and thus plays a central role in plant secondary metabolism.</text>
</comment>
<keyword evidence="4" id="KW-0732">Signal</keyword>
<comment type="subunit">
    <text evidence="2 4">Homodimer.</text>
</comment>
<gene>
    <name evidence="5" type="ORF">PIB30_000960</name>
</gene>
<dbReference type="Gene3D" id="2.40.480.10">
    <property type="entry name" value="Allene oxide cyclase-like"/>
    <property type="match status" value="1"/>
</dbReference>
<dbReference type="InterPro" id="IPR044859">
    <property type="entry name" value="Allene_oxi_cyc_Dirigent"/>
</dbReference>
<protein>
    <recommendedName>
        <fullName evidence="4">Dirigent protein</fullName>
    </recommendedName>
</protein>
<accession>A0ABU6S351</accession>
<name>A0ABU6S351_9FABA</name>
<comment type="caution">
    <text evidence="5">The sequence shown here is derived from an EMBL/GenBank/DDBJ whole genome shotgun (WGS) entry which is preliminary data.</text>
</comment>
<feature type="signal peptide" evidence="4">
    <location>
        <begin position="1"/>
        <end position="22"/>
    </location>
</feature>
<proteinExistence type="inferred from homology"/>
<evidence type="ECO:0000256" key="4">
    <source>
        <dbReference type="RuleBase" id="RU363099"/>
    </source>
</evidence>
<evidence type="ECO:0000313" key="6">
    <source>
        <dbReference type="Proteomes" id="UP001341840"/>
    </source>
</evidence>
<evidence type="ECO:0000256" key="1">
    <source>
        <dbReference type="ARBA" id="ARBA00010746"/>
    </source>
</evidence>
<organism evidence="5 6">
    <name type="scientific">Stylosanthes scabra</name>
    <dbReference type="NCBI Taxonomy" id="79078"/>
    <lineage>
        <taxon>Eukaryota</taxon>
        <taxon>Viridiplantae</taxon>
        <taxon>Streptophyta</taxon>
        <taxon>Embryophyta</taxon>
        <taxon>Tracheophyta</taxon>
        <taxon>Spermatophyta</taxon>
        <taxon>Magnoliopsida</taxon>
        <taxon>eudicotyledons</taxon>
        <taxon>Gunneridae</taxon>
        <taxon>Pentapetalae</taxon>
        <taxon>rosids</taxon>
        <taxon>fabids</taxon>
        <taxon>Fabales</taxon>
        <taxon>Fabaceae</taxon>
        <taxon>Papilionoideae</taxon>
        <taxon>50 kb inversion clade</taxon>
        <taxon>dalbergioids sensu lato</taxon>
        <taxon>Dalbergieae</taxon>
        <taxon>Pterocarpus clade</taxon>
        <taxon>Stylosanthes</taxon>
    </lineage>
</organism>
<dbReference type="Proteomes" id="UP001341840">
    <property type="component" value="Unassembled WGS sequence"/>
</dbReference>
<dbReference type="InterPro" id="IPR004265">
    <property type="entry name" value="Dirigent"/>
</dbReference>
<dbReference type="EMBL" id="JASCZI010060417">
    <property type="protein sequence ID" value="MED6130460.1"/>
    <property type="molecule type" value="Genomic_DNA"/>
</dbReference>
<dbReference type="PANTHER" id="PTHR21495">
    <property type="entry name" value="NUCLEOPORIN-RELATED"/>
    <property type="match status" value="1"/>
</dbReference>
<sequence>MLISKTFLIAVTLFASVVAAVAYHEDISPSSLGFVEEKLTHIRFFFHDVVTGPNATIIIALSPLMGKSKAPLPFGSLVMLEDPLTEGPEPDSKLIGKAQGFYTMVTQREDIDLELVMGMTITFTSGKFNGSTLSLFGRNYIFDPVREMPIVGGTGAFRFARGFVRAKTYTVDYYKGDAIVEYNVYVFYYANQGSVTSSSHHHHHQEGFSNGIEFMNDPLLSKI</sequence>
<keyword evidence="3 4" id="KW-0964">Secreted</keyword>
<reference evidence="5 6" key="1">
    <citation type="journal article" date="2023" name="Plants (Basel)">
        <title>Bridging the Gap: Combining Genomics and Transcriptomics Approaches to Understand Stylosanthes scabra, an Orphan Legume from the Brazilian Caatinga.</title>
        <authorList>
            <person name="Ferreira-Neto J.R.C."/>
            <person name="da Silva M.D."/>
            <person name="Binneck E."/>
            <person name="de Melo N.F."/>
            <person name="da Silva R.H."/>
            <person name="de Melo A.L.T.M."/>
            <person name="Pandolfi V."/>
            <person name="Bustamante F.O."/>
            <person name="Brasileiro-Vidal A.C."/>
            <person name="Benko-Iseppon A.M."/>
        </authorList>
    </citation>
    <scope>NUCLEOTIDE SEQUENCE [LARGE SCALE GENOMIC DNA]</scope>
    <source>
        <tissue evidence="5">Leaves</tissue>
    </source>
</reference>
<evidence type="ECO:0000256" key="3">
    <source>
        <dbReference type="ARBA" id="ARBA00022525"/>
    </source>
</evidence>
<comment type="similarity">
    <text evidence="1 4">Belongs to the plant dirigent protein family.</text>
</comment>
<evidence type="ECO:0000313" key="5">
    <source>
        <dbReference type="EMBL" id="MED6130460.1"/>
    </source>
</evidence>
<evidence type="ECO:0000256" key="2">
    <source>
        <dbReference type="ARBA" id="ARBA00011738"/>
    </source>
</evidence>
<comment type="subcellular location">
    <subcellularLocation>
        <location evidence="4">Secreted</location>
        <location evidence="4">Extracellular space</location>
        <location evidence="4">Apoplast</location>
    </subcellularLocation>
</comment>
<keyword evidence="4" id="KW-0052">Apoplast</keyword>
<keyword evidence="6" id="KW-1185">Reference proteome</keyword>
<feature type="chain" id="PRO_5044985513" description="Dirigent protein" evidence="4">
    <location>
        <begin position="23"/>
        <end position="223"/>
    </location>
</feature>